<feature type="region of interest" description="Disordered" evidence="1">
    <location>
        <begin position="1"/>
        <end position="21"/>
    </location>
</feature>
<dbReference type="RefSeq" id="WP_152531922.1">
    <property type="nucleotide sequence ID" value="NZ_CP159278.1"/>
</dbReference>
<evidence type="ECO:0000256" key="1">
    <source>
        <dbReference type="SAM" id="MobiDB-lite"/>
    </source>
</evidence>
<proteinExistence type="predicted"/>
<reference evidence="2" key="2">
    <citation type="submission" date="2024-07" db="EMBL/GenBank/DDBJ databases">
        <title>A complete genome sequence for Pseudomonas syringae USA007.</title>
        <authorList>
            <person name="Baltrus D.A."/>
        </authorList>
    </citation>
    <scope>NUCLEOTIDE SEQUENCE</scope>
    <source>
        <strain evidence="2">USA007</strain>
    </source>
</reference>
<dbReference type="EMBL" id="CP159278">
    <property type="protein sequence ID" value="XCN80284.1"/>
    <property type="molecule type" value="Genomic_DNA"/>
</dbReference>
<organism evidence="2">
    <name type="scientific">Pseudomonas syringae USA007</name>
    <dbReference type="NCBI Taxonomy" id="1357288"/>
    <lineage>
        <taxon>Bacteria</taxon>
        <taxon>Pseudomonadati</taxon>
        <taxon>Pseudomonadota</taxon>
        <taxon>Gammaproteobacteria</taxon>
        <taxon>Pseudomonadales</taxon>
        <taxon>Pseudomonadaceae</taxon>
        <taxon>Pseudomonas</taxon>
        <taxon>Pseudomonas syringae</taxon>
    </lineage>
</organism>
<sequence length="556" mass="60741">MIDQLCEPGMARPSKAKSPHRRRVNSLLAALSVNITEERMGDIGTGGELHFMSFCTDGGVTANKSQTDRHGWDVLIELEQDAGYFSQSTLHEPIITGTVQVKSTRAKKLTVDVTLSNLRKMATSPLPAFYVLVDYSSGPLPHRAFIRHVDEILIGQILERVNAHIVEGNGNVLHRKKLRIDFGLGLEISLVEPASFKSALVKFVGRSPSRYTERKLRFLQTVGYDSHSQTMTFELTGLDNLVALADATMGMGGIVELAKLNFHPKRFGLADPLHLHKGLTGTLEVHPSGPAAEGSVTFRDGSSGVRAEMPASLYVSAMHNSLPPHLRRIRVDGGNFELLMSEDGSNSNFKVTIDDDTPVELEQLCALFQIICMVHDPKAVSVELKFNGKLAVMPLTAVTSLRDYSGPLRLAETLLELKALFRDRGSLCVSPTDLVTHLQAIGGTASFLRGDTNATVTLTLTGVFEPFEAVCLVPLSLVIGGKAYVAVVAVTGAMTPTRKGKFALRSKMVESLYKTVIREDDLDEERILAEIEPVLDRYTNNLPVLNLVPAMLRFGS</sequence>
<evidence type="ECO:0000313" key="2">
    <source>
        <dbReference type="EMBL" id="XCN80284.1"/>
    </source>
</evidence>
<accession>A0AAU8MFT1</accession>
<name>A0AAU8MFT1_PSESX</name>
<dbReference type="AlphaFoldDB" id="A0AAU8MFT1"/>
<evidence type="ECO:0008006" key="3">
    <source>
        <dbReference type="Google" id="ProtNLM"/>
    </source>
</evidence>
<gene>
    <name evidence="2" type="ORF">N027_12575</name>
</gene>
<reference evidence="2" key="1">
    <citation type="journal article" date="2014" name="Genome Announc.">
        <title>Draft Genome Sequences of a Phylogenetically Diverse Suite of Pseudomonas syringae Strains from Multiple Source Populations.</title>
        <authorList>
            <person name="Baltrus D.A."/>
            <person name="Yourstone S."/>
            <person name="Lind A."/>
            <person name="Guilbaud C."/>
            <person name="Sands D.C."/>
            <person name="Jones C.D."/>
            <person name="Morris C.E."/>
            <person name="Dangl J.L."/>
        </authorList>
    </citation>
    <scope>NUCLEOTIDE SEQUENCE</scope>
    <source>
        <strain evidence="2">USA007</strain>
    </source>
</reference>
<protein>
    <recommendedName>
        <fullName evidence="3">DUF4365 domain-containing protein</fullName>
    </recommendedName>
</protein>